<dbReference type="SUPFAM" id="SSF53474">
    <property type="entry name" value="alpha/beta-Hydrolases"/>
    <property type="match status" value="1"/>
</dbReference>
<keyword evidence="4" id="KW-1185">Reference proteome</keyword>
<evidence type="ECO:0000313" key="4">
    <source>
        <dbReference type="Proteomes" id="UP001291309"/>
    </source>
</evidence>
<gene>
    <name evidence="3" type="ORF">SYV04_01910</name>
</gene>
<comment type="similarity">
    <text evidence="1">Belongs to the thioesterase family.</text>
</comment>
<proteinExistence type="inferred from homology"/>
<dbReference type="InterPro" id="IPR012223">
    <property type="entry name" value="TEII"/>
</dbReference>
<evidence type="ECO:0000259" key="2">
    <source>
        <dbReference type="Pfam" id="PF00975"/>
    </source>
</evidence>
<dbReference type="EMBL" id="JAXIVS010000001">
    <property type="protein sequence ID" value="MDY7225112.1"/>
    <property type="molecule type" value="Genomic_DNA"/>
</dbReference>
<protein>
    <submittedName>
        <fullName evidence="3">Thioesterase domain-containing protein</fullName>
    </submittedName>
</protein>
<evidence type="ECO:0000256" key="1">
    <source>
        <dbReference type="ARBA" id="ARBA00007169"/>
    </source>
</evidence>
<dbReference type="InterPro" id="IPR001031">
    <property type="entry name" value="Thioesterase"/>
</dbReference>
<comment type="caution">
    <text evidence="3">The sequence shown here is derived from an EMBL/GenBank/DDBJ whole genome shotgun (WGS) entry which is preliminary data.</text>
</comment>
<dbReference type="Proteomes" id="UP001291309">
    <property type="component" value="Unassembled WGS sequence"/>
</dbReference>
<dbReference type="PANTHER" id="PTHR11487">
    <property type="entry name" value="THIOESTERASE"/>
    <property type="match status" value="1"/>
</dbReference>
<feature type="domain" description="Thioesterase" evidence="2">
    <location>
        <begin position="43"/>
        <end position="262"/>
    </location>
</feature>
<dbReference type="PANTHER" id="PTHR11487:SF0">
    <property type="entry name" value="S-ACYL FATTY ACID SYNTHASE THIOESTERASE, MEDIUM CHAIN"/>
    <property type="match status" value="1"/>
</dbReference>
<accession>A0ABU5GW54</accession>
<evidence type="ECO:0000313" key="3">
    <source>
        <dbReference type="EMBL" id="MDY7225112.1"/>
    </source>
</evidence>
<dbReference type="Pfam" id="PF00975">
    <property type="entry name" value="Thioesterase"/>
    <property type="match status" value="1"/>
</dbReference>
<sequence length="272" mass="30430">MTRFRGPCDSGSAALTAAHEDEGAEALTPWLPNRKPLAAPRLRLFCFPYAGGSVSAFQGWSEALPEGVELCAVQPPGRERRLMERPFRRLPELLDALEPVLLPLLDKPFVLLGYSMGTRIALALTQRWQERGGPQPQGLVMCAAAAPHVSRPSRESLDDARFLELLRNYEGTPPEVLAHRELMELLLPVLRADFALSDTVLPTTPVRCPMSVWGGLEDPHVSSEELERWRELSAGEFRIRRFPGRHFFLRTHRDALLAALHSELTGYLARDP</sequence>
<organism evidence="3 4">
    <name type="scientific">Hyalangium rubrum</name>
    <dbReference type="NCBI Taxonomy" id="3103134"/>
    <lineage>
        <taxon>Bacteria</taxon>
        <taxon>Pseudomonadati</taxon>
        <taxon>Myxococcota</taxon>
        <taxon>Myxococcia</taxon>
        <taxon>Myxococcales</taxon>
        <taxon>Cystobacterineae</taxon>
        <taxon>Archangiaceae</taxon>
        <taxon>Hyalangium</taxon>
    </lineage>
</organism>
<name>A0ABU5GW54_9BACT</name>
<dbReference type="RefSeq" id="WP_321543831.1">
    <property type="nucleotide sequence ID" value="NZ_JAXIVS010000001.1"/>
</dbReference>
<dbReference type="Gene3D" id="3.40.50.1820">
    <property type="entry name" value="alpha/beta hydrolase"/>
    <property type="match status" value="1"/>
</dbReference>
<dbReference type="InterPro" id="IPR029058">
    <property type="entry name" value="AB_hydrolase_fold"/>
</dbReference>
<reference evidence="3 4" key="1">
    <citation type="submission" date="2023-12" db="EMBL/GenBank/DDBJ databases">
        <title>the genome sequence of Hyalangium sp. s54d21.</title>
        <authorList>
            <person name="Zhang X."/>
        </authorList>
    </citation>
    <scope>NUCLEOTIDE SEQUENCE [LARGE SCALE GENOMIC DNA]</scope>
    <source>
        <strain evidence="4">s54d21</strain>
    </source>
</reference>